<dbReference type="RefSeq" id="WP_116682564.1">
    <property type="nucleotide sequence ID" value="NZ_QURL01000003.1"/>
</dbReference>
<keyword evidence="1" id="KW-1133">Transmembrane helix</keyword>
<sequence length="99" mass="9286">MSMSAVFAKAPFASGAIGLGALATLAGLSQIAASAMAGLDVCGDIASLPLLAAHLAGGAHCTGCPLALLGLTVMLAGTLLHPASKSGSRTGAALEAAAA</sequence>
<accession>A0A371X4I1</accession>
<gene>
    <name evidence="2" type="ORF">DYI37_07235</name>
</gene>
<dbReference type="EMBL" id="QURL01000003">
    <property type="protein sequence ID" value="RFC64146.1"/>
    <property type="molecule type" value="Genomic_DNA"/>
</dbReference>
<evidence type="ECO:0000313" key="2">
    <source>
        <dbReference type="EMBL" id="RFC64146.1"/>
    </source>
</evidence>
<reference evidence="2 3" key="1">
    <citation type="submission" date="2018-08" db="EMBL/GenBank/DDBJ databases">
        <title>Fulvimarina sp. 85, whole genome shotgun sequence.</title>
        <authorList>
            <person name="Tuo L."/>
        </authorList>
    </citation>
    <scope>NUCLEOTIDE SEQUENCE [LARGE SCALE GENOMIC DNA]</scope>
    <source>
        <strain evidence="2 3">85</strain>
    </source>
</reference>
<comment type="caution">
    <text evidence="2">The sequence shown here is derived from an EMBL/GenBank/DDBJ whole genome shotgun (WGS) entry which is preliminary data.</text>
</comment>
<dbReference type="Proteomes" id="UP000264310">
    <property type="component" value="Unassembled WGS sequence"/>
</dbReference>
<dbReference type="AlphaFoldDB" id="A0A371X4I1"/>
<feature type="transmembrane region" description="Helical" evidence="1">
    <location>
        <begin position="53"/>
        <end position="80"/>
    </location>
</feature>
<organism evidence="2 3">
    <name type="scientific">Fulvimarina endophytica</name>
    <dbReference type="NCBI Taxonomy" id="2293836"/>
    <lineage>
        <taxon>Bacteria</taxon>
        <taxon>Pseudomonadati</taxon>
        <taxon>Pseudomonadota</taxon>
        <taxon>Alphaproteobacteria</taxon>
        <taxon>Hyphomicrobiales</taxon>
        <taxon>Aurantimonadaceae</taxon>
        <taxon>Fulvimarina</taxon>
    </lineage>
</organism>
<protein>
    <submittedName>
        <fullName evidence="2">Uncharacterized protein</fullName>
    </submittedName>
</protein>
<name>A0A371X4I1_9HYPH</name>
<evidence type="ECO:0000256" key="1">
    <source>
        <dbReference type="SAM" id="Phobius"/>
    </source>
</evidence>
<keyword evidence="1" id="KW-0812">Transmembrane</keyword>
<proteinExistence type="predicted"/>
<keyword evidence="1" id="KW-0472">Membrane</keyword>
<evidence type="ECO:0000313" key="3">
    <source>
        <dbReference type="Proteomes" id="UP000264310"/>
    </source>
</evidence>
<keyword evidence="3" id="KW-1185">Reference proteome</keyword>